<organism evidence="3 4">
    <name type="scientific">Sporichthya brevicatena</name>
    <dbReference type="NCBI Taxonomy" id="171442"/>
    <lineage>
        <taxon>Bacteria</taxon>
        <taxon>Bacillati</taxon>
        <taxon>Actinomycetota</taxon>
        <taxon>Actinomycetes</taxon>
        <taxon>Sporichthyales</taxon>
        <taxon>Sporichthyaceae</taxon>
        <taxon>Sporichthya</taxon>
    </lineage>
</organism>
<name>A0ABN1G884_9ACTN</name>
<dbReference type="InterPro" id="IPR000391">
    <property type="entry name" value="Rng_hydr_dOase-bsu"/>
</dbReference>
<dbReference type="PANTHER" id="PTHR41534">
    <property type="entry name" value="BLR3401 PROTEIN"/>
    <property type="match status" value="1"/>
</dbReference>
<protein>
    <submittedName>
        <fullName evidence="3">Aromatic-ring-hydroxylating dioxygenase subunit beta</fullName>
    </submittedName>
</protein>
<evidence type="ECO:0000256" key="2">
    <source>
        <dbReference type="ARBA" id="ARBA00023002"/>
    </source>
</evidence>
<gene>
    <name evidence="3" type="ORF">GCM10009547_04710</name>
</gene>
<evidence type="ECO:0000256" key="1">
    <source>
        <dbReference type="ARBA" id="ARBA00009570"/>
    </source>
</evidence>
<dbReference type="InterPro" id="IPR032710">
    <property type="entry name" value="NTF2-like_dom_sf"/>
</dbReference>
<dbReference type="GO" id="GO:0051213">
    <property type="term" value="F:dioxygenase activity"/>
    <property type="evidence" value="ECO:0007669"/>
    <property type="project" value="UniProtKB-KW"/>
</dbReference>
<dbReference type="RefSeq" id="WP_344601177.1">
    <property type="nucleotide sequence ID" value="NZ_BAAAHE010000005.1"/>
</dbReference>
<accession>A0ABN1G884</accession>
<evidence type="ECO:0000313" key="3">
    <source>
        <dbReference type="EMBL" id="GAA0605864.1"/>
    </source>
</evidence>
<comment type="similarity">
    <text evidence="1">Belongs to the bacterial ring-hydroxylating dioxygenase beta subunit family.</text>
</comment>
<keyword evidence="4" id="KW-1185">Reference proteome</keyword>
<proteinExistence type="inferred from homology"/>
<dbReference type="SUPFAM" id="SSF54427">
    <property type="entry name" value="NTF2-like"/>
    <property type="match status" value="1"/>
</dbReference>
<evidence type="ECO:0000313" key="4">
    <source>
        <dbReference type="Proteomes" id="UP001500957"/>
    </source>
</evidence>
<dbReference type="Gene3D" id="3.10.450.50">
    <property type="match status" value="1"/>
</dbReference>
<sequence>MTAVSERLADRSTESGVIPLAEAEQFVYREARLSDAHDYDGWEALWTDDAIYWVPAGGESAEDPTTQVSVLFDNRSRIGTRIRQLKSGKRHSQIPRSNVVHSITNVEILGLHENGDTEVGAALLAVECRERGTVLWAGRVEYRLRRVSIDGRDEIKLSWKKVTLVDRDMPLYTLSFLI</sequence>
<reference evidence="3 4" key="1">
    <citation type="journal article" date="2019" name="Int. J. Syst. Evol. Microbiol.">
        <title>The Global Catalogue of Microorganisms (GCM) 10K type strain sequencing project: providing services to taxonomists for standard genome sequencing and annotation.</title>
        <authorList>
            <consortium name="The Broad Institute Genomics Platform"/>
            <consortium name="The Broad Institute Genome Sequencing Center for Infectious Disease"/>
            <person name="Wu L."/>
            <person name="Ma J."/>
        </authorList>
    </citation>
    <scope>NUCLEOTIDE SEQUENCE [LARGE SCALE GENOMIC DNA]</scope>
    <source>
        <strain evidence="3 4">JCM 10671</strain>
    </source>
</reference>
<dbReference type="PANTHER" id="PTHR41534:SF1">
    <property type="entry name" value="BLR3401 PROTEIN"/>
    <property type="match status" value="1"/>
</dbReference>
<comment type="caution">
    <text evidence="3">The sequence shown here is derived from an EMBL/GenBank/DDBJ whole genome shotgun (WGS) entry which is preliminary data.</text>
</comment>
<keyword evidence="2" id="KW-0560">Oxidoreductase</keyword>
<dbReference type="Pfam" id="PF00866">
    <property type="entry name" value="Ring_hydroxyl_B"/>
    <property type="match status" value="1"/>
</dbReference>
<dbReference type="EMBL" id="BAAAHE010000005">
    <property type="protein sequence ID" value="GAA0605864.1"/>
    <property type="molecule type" value="Genomic_DNA"/>
</dbReference>
<dbReference type="Proteomes" id="UP001500957">
    <property type="component" value="Unassembled WGS sequence"/>
</dbReference>
<keyword evidence="3" id="KW-0223">Dioxygenase</keyword>